<gene>
    <name evidence="2" type="ORF">GCM10009823_12590</name>
</gene>
<feature type="domain" description="Peptidase M20 dimerisation" evidence="1">
    <location>
        <begin position="212"/>
        <end position="304"/>
    </location>
</feature>
<keyword evidence="3" id="KW-1185">Reference proteome</keyword>
<evidence type="ECO:0000313" key="3">
    <source>
        <dbReference type="Proteomes" id="UP001500984"/>
    </source>
</evidence>
<dbReference type="EMBL" id="BAAAPZ010000004">
    <property type="protein sequence ID" value="GAA2093933.1"/>
    <property type="molecule type" value="Genomic_DNA"/>
</dbReference>
<dbReference type="Pfam" id="PF07687">
    <property type="entry name" value="M20_dimer"/>
    <property type="match status" value="1"/>
</dbReference>
<dbReference type="InterPro" id="IPR036264">
    <property type="entry name" value="Bact_exopeptidase_dim_dom"/>
</dbReference>
<reference evidence="2 3" key="1">
    <citation type="journal article" date="2019" name="Int. J. Syst. Evol. Microbiol.">
        <title>The Global Catalogue of Microorganisms (GCM) 10K type strain sequencing project: providing services to taxonomists for standard genome sequencing and annotation.</title>
        <authorList>
            <consortium name="The Broad Institute Genomics Platform"/>
            <consortium name="The Broad Institute Genome Sequencing Center for Infectious Disease"/>
            <person name="Wu L."/>
            <person name="Ma J."/>
        </authorList>
    </citation>
    <scope>NUCLEOTIDE SEQUENCE [LARGE SCALE GENOMIC DNA]</scope>
    <source>
        <strain evidence="2 3">JCM 15900</strain>
    </source>
</reference>
<evidence type="ECO:0000313" key="2">
    <source>
        <dbReference type="EMBL" id="GAA2093933.1"/>
    </source>
</evidence>
<dbReference type="Pfam" id="PF01546">
    <property type="entry name" value="Peptidase_M20"/>
    <property type="match status" value="1"/>
</dbReference>
<dbReference type="NCBIfam" id="TIGR01891">
    <property type="entry name" value="amidohydrolases"/>
    <property type="match status" value="1"/>
</dbReference>
<proteinExistence type="predicted"/>
<dbReference type="Gene3D" id="3.40.630.10">
    <property type="entry name" value="Zn peptidases"/>
    <property type="match status" value="1"/>
</dbReference>
<dbReference type="InterPro" id="IPR011650">
    <property type="entry name" value="Peptidase_M20_dimer"/>
</dbReference>
<dbReference type="SUPFAM" id="SSF53187">
    <property type="entry name" value="Zn-dependent exopeptidases"/>
    <property type="match status" value="1"/>
</dbReference>
<dbReference type="CDD" id="cd03886">
    <property type="entry name" value="M20_Acy1"/>
    <property type="match status" value="1"/>
</dbReference>
<comment type="caution">
    <text evidence="2">The sequence shown here is derived from an EMBL/GenBank/DDBJ whole genome shotgun (WGS) entry which is preliminary data.</text>
</comment>
<dbReference type="SUPFAM" id="SSF55031">
    <property type="entry name" value="Bacterial exopeptidase dimerisation domain"/>
    <property type="match status" value="1"/>
</dbReference>
<dbReference type="InterPro" id="IPR017439">
    <property type="entry name" value="Amidohydrolase"/>
</dbReference>
<evidence type="ECO:0000259" key="1">
    <source>
        <dbReference type="Pfam" id="PF07687"/>
    </source>
</evidence>
<dbReference type="PANTHER" id="PTHR11014:SF63">
    <property type="entry name" value="METALLOPEPTIDASE, PUTATIVE (AFU_ORTHOLOGUE AFUA_6G09600)-RELATED"/>
    <property type="match status" value="1"/>
</dbReference>
<name>A0ABN2WKA0_9MICO</name>
<dbReference type="Gene3D" id="3.30.70.360">
    <property type="match status" value="1"/>
</dbReference>
<sequence>MPAPTAGASPATGSGDPAATRLVTEASALLPELQELRRELHRNPELGNDLPETQARVLAALEGLPLEVTQGVGATSVVAVLRGTHPSRPAEGAPAVLLRGDMDALPVTELTDLPYRSENGRMHACGHDLHTAGLVGAVRLLAAHRHALAGDVVFMFQPGEEGHHGAEVMLEEGVLEASGVRVSAAFGAHVTSTRERGLFATKPGPLQAGSNVLEVTVHGAGGHGSQPQNAADPVPALAETILALQNMVTRRFDVFDPVVMSITQLSAGDAVNVIPASASLGATVRTLSAESTERFRTESARLAEGIAAAHGCTAEVRFSVEYPVTVNDEAETEWAVAQLRGLLGEERVEVVPHPIMPSEDFSFVLNEVPGTYIMLGARPAEVAPEDAVDNHSPFVLFDDSVLGDQAAALAHLALARLSAE</sequence>
<dbReference type="PIRSF" id="PIRSF005962">
    <property type="entry name" value="Pept_M20D_amidohydro"/>
    <property type="match status" value="1"/>
</dbReference>
<dbReference type="InterPro" id="IPR002933">
    <property type="entry name" value="Peptidase_M20"/>
</dbReference>
<organism evidence="2 3">
    <name type="scientific">Brevibacterium salitolerans</name>
    <dbReference type="NCBI Taxonomy" id="1403566"/>
    <lineage>
        <taxon>Bacteria</taxon>
        <taxon>Bacillati</taxon>
        <taxon>Actinomycetota</taxon>
        <taxon>Actinomycetes</taxon>
        <taxon>Micrococcales</taxon>
        <taxon>Brevibacteriaceae</taxon>
        <taxon>Brevibacterium</taxon>
    </lineage>
</organism>
<accession>A0ABN2WKA0</accession>
<dbReference type="RefSeq" id="WP_344336321.1">
    <property type="nucleotide sequence ID" value="NZ_BAAAPZ010000004.1"/>
</dbReference>
<protein>
    <submittedName>
        <fullName evidence="2">M20 family metallopeptidase</fullName>
    </submittedName>
</protein>
<dbReference type="PANTHER" id="PTHR11014">
    <property type="entry name" value="PEPTIDASE M20 FAMILY MEMBER"/>
    <property type="match status" value="1"/>
</dbReference>
<dbReference type="Proteomes" id="UP001500984">
    <property type="component" value="Unassembled WGS sequence"/>
</dbReference>